<organism evidence="6 7">
    <name type="scientific">Actinidia rufa</name>
    <dbReference type="NCBI Taxonomy" id="165716"/>
    <lineage>
        <taxon>Eukaryota</taxon>
        <taxon>Viridiplantae</taxon>
        <taxon>Streptophyta</taxon>
        <taxon>Embryophyta</taxon>
        <taxon>Tracheophyta</taxon>
        <taxon>Spermatophyta</taxon>
        <taxon>Magnoliopsida</taxon>
        <taxon>eudicotyledons</taxon>
        <taxon>Gunneridae</taxon>
        <taxon>Pentapetalae</taxon>
        <taxon>asterids</taxon>
        <taxon>Ericales</taxon>
        <taxon>Actinidiaceae</taxon>
        <taxon>Actinidia</taxon>
    </lineage>
</organism>
<dbReference type="InterPro" id="IPR043128">
    <property type="entry name" value="Rev_trsase/Diguanyl_cyclase"/>
</dbReference>
<evidence type="ECO:0000256" key="2">
    <source>
        <dbReference type="SAM" id="MobiDB-lite"/>
    </source>
</evidence>
<dbReference type="InterPro" id="IPR050951">
    <property type="entry name" value="Retrovirus_Pol_polyprotein"/>
</dbReference>
<feature type="compositionally biased region" description="Polar residues" evidence="2">
    <location>
        <begin position="248"/>
        <end position="272"/>
    </location>
</feature>
<dbReference type="Proteomes" id="UP000585474">
    <property type="component" value="Unassembled WGS sequence"/>
</dbReference>
<keyword evidence="1" id="KW-0511">Multifunctional enzyme</keyword>
<dbReference type="Gene3D" id="1.10.340.70">
    <property type="match status" value="1"/>
</dbReference>
<dbReference type="Gene3D" id="3.10.10.10">
    <property type="entry name" value="HIV Type 1 Reverse Transcriptase, subunit A, domain 1"/>
    <property type="match status" value="1"/>
</dbReference>
<dbReference type="PANTHER" id="PTHR37984">
    <property type="entry name" value="PROTEIN CBG26694"/>
    <property type="match status" value="1"/>
</dbReference>
<dbReference type="InterPro" id="IPR041577">
    <property type="entry name" value="RT_RNaseH_2"/>
</dbReference>
<dbReference type="Pfam" id="PF17919">
    <property type="entry name" value="RT_RNaseH_2"/>
    <property type="match status" value="1"/>
</dbReference>
<dbReference type="FunFam" id="1.10.340.70:FF:000001">
    <property type="entry name" value="Retrovirus-related Pol polyprotein from transposon gypsy-like Protein"/>
    <property type="match status" value="1"/>
</dbReference>
<accession>A0A7J0GKA6</accession>
<dbReference type="SUPFAM" id="SSF56672">
    <property type="entry name" value="DNA/RNA polymerases"/>
    <property type="match status" value="1"/>
</dbReference>
<dbReference type="InterPro" id="IPR041588">
    <property type="entry name" value="Integrase_H2C2"/>
</dbReference>
<dbReference type="Gene3D" id="3.30.70.270">
    <property type="match status" value="1"/>
</dbReference>
<evidence type="ECO:0000256" key="1">
    <source>
        <dbReference type="ARBA" id="ARBA00023268"/>
    </source>
</evidence>
<dbReference type="GO" id="GO:0003676">
    <property type="term" value="F:nucleic acid binding"/>
    <property type="evidence" value="ECO:0007669"/>
    <property type="project" value="InterPro"/>
</dbReference>
<reference evidence="6 7" key="1">
    <citation type="submission" date="2019-07" db="EMBL/GenBank/DDBJ databases">
        <title>De Novo Assembly of kiwifruit Actinidia rufa.</title>
        <authorList>
            <person name="Sugita-Konishi S."/>
            <person name="Sato K."/>
            <person name="Mori E."/>
            <person name="Abe Y."/>
            <person name="Kisaki G."/>
            <person name="Hamano K."/>
            <person name="Suezawa K."/>
            <person name="Otani M."/>
            <person name="Fukuda T."/>
            <person name="Manabe T."/>
            <person name="Gomi K."/>
            <person name="Tabuchi M."/>
            <person name="Akimitsu K."/>
            <person name="Kataoka I."/>
        </authorList>
    </citation>
    <scope>NUCLEOTIDE SEQUENCE [LARGE SCALE GENOMIC DNA]</scope>
    <source>
        <strain evidence="7">cv. Fuchu</strain>
    </source>
</reference>
<dbReference type="InterPro" id="IPR036397">
    <property type="entry name" value="RNaseH_sf"/>
</dbReference>
<dbReference type="Pfam" id="PF17921">
    <property type="entry name" value="Integrase_H2C2"/>
    <property type="match status" value="1"/>
</dbReference>
<evidence type="ECO:0000313" key="7">
    <source>
        <dbReference type="Proteomes" id="UP000585474"/>
    </source>
</evidence>
<keyword evidence="7" id="KW-1185">Reference proteome</keyword>
<comment type="caution">
    <text evidence="6">The sequence shown here is derived from an EMBL/GenBank/DDBJ whole genome shotgun (WGS) entry which is preliminary data.</text>
</comment>
<feature type="domain" description="Retrotransposon gag" evidence="3">
    <location>
        <begin position="82"/>
        <end position="128"/>
    </location>
</feature>
<feature type="domain" description="Integrase zinc-binding" evidence="5">
    <location>
        <begin position="525"/>
        <end position="583"/>
    </location>
</feature>
<sequence length="778" mass="87143">MAQVPRANTSNRAMEVVREFRKLNPPMFDGVSSDPLVVDYWLSEIRKLFDVLDVTEDAVRVKLVACQLSGEANEWWKTCFGEQFERLEQGAMTVSEYAMKFQALSRLAPELVSTEEKKCKRFIRGLNDSIQKFVMSGGHTNFAAVLELARSLEASGVNKKNAKPSTTTVSAPMGSSGVVSGNYGNQNKKRQGEPLQFSCNRSTFRAPTSSGFGGNSSKPPITCHQCAPGAYFGCGGFGHIARPPQRGAHTQSHYRQTTSGQGSQVDIGASSSTPVQAIQGRGFAIIAATPPPPPTSQTPKSSVVAPLDRICRGCELVILDRRFEFDFIVLSMSGFDLILEELPGLPPEREVEFMIDLLPSTTPISMPPYYFAPAELREFKTQLQELQDLGFIRPSTSPWEAPALFAQKKDGSLCLCIDYPAPMTRLTRKGTRFVWDDKCKLAFEELKRRLTSAPILVVPERGVGYSVYCDASQEGLGCVLMQQVEAQQMDEEARTFRAKFLNGEAPMGWMIHADQSIRFQGKLFVPLSCRDEILREFHHSPLAVHPGGTKMYHDLRRQFWWSGMKRDVATFVSKCLTCQQVKAEHQRPAGELQPLPVAEWKWENVTMDFVTGLPRSPRGHDAVWVIVGPIDKDRALLTNPNFRGSWEDHLPLVEFAYNNSYQSSIEMAQYEALYGRPCRSPVCWSELGETTLVGPELVVETAESMGLIRKRLKATQEVTIEKVKMIRQRLLTAQSHQKSYADHQRRPLSFDVRDHVFLKISPRRGLTRFGRGGKISSR</sequence>
<dbReference type="InterPro" id="IPR005162">
    <property type="entry name" value="Retrotrans_gag_dom"/>
</dbReference>
<name>A0A7J0GKA6_9ERIC</name>
<dbReference type="AlphaFoldDB" id="A0A7J0GKA6"/>
<dbReference type="InterPro" id="IPR043502">
    <property type="entry name" value="DNA/RNA_pol_sf"/>
</dbReference>
<gene>
    <name evidence="6" type="ORF">Acr_22g0005520</name>
</gene>
<feature type="region of interest" description="Disordered" evidence="2">
    <location>
        <begin position="243"/>
        <end position="272"/>
    </location>
</feature>
<dbReference type="PANTHER" id="PTHR37984:SF5">
    <property type="entry name" value="PROTEIN NYNRIN-LIKE"/>
    <property type="match status" value="1"/>
</dbReference>
<dbReference type="Pfam" id="PF03732">
    <property type="entry name" value="Retrotrans_gag"/>
    <property type="match status" value="1"/>
</dbReference>
<feature type="region of interest" description="Disordered" evidence="2">
    <location>
        <begin position="159"/>
        <end position="194"/>
    </location>
</feature>
<evidence type="ECO:0000259" key="3">
    <source>
        <dbReference type="Pfam" id="PF03732"/>
    </source>
</evidence>
<evidence type="ECO:0000259" key="4">
    <source>
        <dbReference type="Pfam" id="PF17919"/>
    </source>
</evidence>
<evidence type="ECO:0000313" key="6">
    <source>
        <dbReference type="EMBL" id="GFZ11154.1"/>
    </source>
</evidence>
<dbReference type="EMBL" id="BJWL01000022">
    <property type="protein sequence ID" value="GFZ11154.1"/>
    <property type="molecule type" value="Genomic_DNA"/>
</dbReference>
<dbReference type="OrthoDB" id="999727at2759"/>
<proteinExistence type="predicted"/>
<evidence type="ECO:0000259" key="5">
    <source>
        <dbReference type="Pfam" id="PF17921"/>
    </source>
</evidence>
<protein>
    <submittedName>
        <fullName evidence="6">Uncharacterized protein</fullName>
    </submittedName>
</protein>
<feature type="domain" description="Reverse transcriptase/retrotransposon-derived protein RNase H-like" evidence="4">
    <location>
        <begin position="435"/>
        <end position="487"/>
    </location>
</feature>
<dbReference type="GO" id="GO:0003824">
    <property type="term" value="F:catalytic activity"/>
    <property type="evidence" value="ECO:0007669"/>
    <property type="project" value="UniProtKB-KW"/>
</dbReference>
<dbReference type="Gene3D" id="3.30.420.10">
    <property type="entry name" value="Ribonuclease H-like superfamily/Ribonuclease H"/>
    <property type="match status" value="1"/>
</dbReference>